<evidence type="ECO:0000256" key="1">
    <source>
        <dbReference type="SAM" id="MobiDB-lite"/>
    </source>
</evidence>
<sequence length="343" mass="37022">MPPRKPAGGRKPIASSSAATGPDRPVHANRAASAAARHRQWLPAAAAVLLLAAAAPWLARLAAHTKSTAPAAGTAGAAPPITLHTPVRLHGPVKKHGPLAMLSLLGGGARREDLPFPPAWQRQRLAGHNPRPPPLCTILWNDSYRIIFLKCPKNAGNSVAHYFGARWQGSAAPTALHVLEPPWDPRLVDHLLRKWESYTVIAFVRHPLRRAHSQYAFLVPRMARDPSCYVSWDAFCQDPFLLGDKCAAHPQCCKVFNIADQYFHLMPQASCLITESGQLAVDFVGRVEAFDQDFSALLAHLNAREGLPKAPVRAAKVWNANQLGPCQDDAAAAHCSFPGSSGG</sequence>
<dbReference type="GO" id="GO:0016020">
    <property type="term" value="C:membrane"/>
    <property type="evidence" value="ECO:0007669"/>
    <property type="project" value="InterPro"/>
</dbReference>
<protein>
    <recommendedName>
        <fullName evidence="4">Sulfotransferase</fullName>
    </recommendedName>
</protein>
<gene>
    <name evidence="2" type="ORF">C2E21_3873</name>
</gene>
<dbReference type="AlphaFoldDB" id="A0A2P6TT17"/>
<comment type="caution">
    <text evidence="2">The sequence shown here is derived from an EMBL/GenBank/DDBJ whole genome shotgun (WGS) entry which is preliminary data.</text>
</comment>
<dbReference type="Proteomes" id="UP000239899">
    <property type="component" value="Unassembled WGS sequence"/>
</dbReference>
<dbReference type="GO" id="GO:0008146">
    <property type="term" value="F:sulfotransferase activity"/>
    <property type="evidence" value="ECO:0007669"/>
    <property type="project" value="InterPro"/>
</dbReference>
<name>A0A2P6TT17_CHLSO</name>
<feature type="region of interest" description="Disordered" evidence="1">
    <location>
        <begin position="1"/>
        <end position="32"/>
    </location>
</feature>
<evidence type="ECO:0000313" key="2">
    <source>
        <dbReference type="EMBL" id="PRW57183.1"/>
    </source>
</evidence>
<organism evidence="2 3">
    <name type="scientific">Chlorella sorokiniana</name>
    <name type="common">Freshwater green alga</name>
    <dbReference type="NCBI Taxonomy" id="3076"/>
    <lineage>
        <taxon>Eukaryota</taxon>
        <taxon>Viridiplantae</taxon>
        <taxon>Chlorophyta</taxon>
        <taxon>core chlorophytes</taxon>
        <taxon>Trebouxiophyceae</taxon>
        <taxon>Chlorellales</taxon>
        <taxon>Chlorellaceae</taxon>
        <taxon>Chlorella clade</taxon>
        <taxon>Chlorella</taxon>
    </lineage>
</organism>
<proteinExistence type="predicted"/>
<dbReference type="EMBL" id="LHPG02000007">
    <property type="protein sequence ID" value="PRW57183.1"/>
    <property type="molecule type" value="Genomic_DNA"/>
</dbReference>
<accession>A0A2P6TT17</accession>
<reference evidence="2 3" key="1">
    <citation type="journal article" date="2018" name="Plant J.">
        <title>Genome sequences of Chlorella sorokiniana UTEX 1602 and Micractinium conductrix SAG 241.80: implications to maltose excretion by a green alga.</title>
        <authorList>
            <person name="Arriola M.B."/>
            <person name="Velmurugan N."/>
            <person name="Zhang Y."/>
            <person name="Plunkett M.H."/>
            <person name="Hondzo H."/>
            <person name="Barney B.M."/>
        </authorList>
    </citation>
    <scope>NUCLEOTIDE SEQUENCE [LARGE SCALE GENOMIC DNA]</scope>
    <source>
        <strain evidence="3">UTEX 1602</strain>
    </source>
</reference>
<dbReference type="OrthoDB" id="48731at2759"/>
<dbReference type="InterPro" id="IPR005331">
    <property type="entry name" value="Sulfotransferase"/>
</dbReference>
<evidence type="ECO:0008006" key="4">
    <source>
        <dbReference type="Google" id="ProtNLM"/>
    </source>
</evidence>
<keyword evidence="3" id="KW-1185">Reference proteome</keyword>
<dbReference type="Pfam" id="PF03567">
    <property type="entry name" value="Sulfotransfer_2"/>
    <property type="match status" value="1"/>
</dbReference>
<evidence type="ECO:0000313" key="3">
    <source>
        <dbReference type="Proteomes" id="UP000239899"/>
    </source>
</evidence>